<feature type="non-terminal residue" evidence="3">
    <location>
        <position position="112"/>
    </location>
</feature>
<keyword evidence="1" id="KW-0812">Transmembrane</keyword>
<dbReference type="SUPFAM" id="SSF57414">
    <property type="entry name" value="Hairpin loop containing domain-like"/>
    <property type="match status" value="1"/>
</dbReference>
<accession>A0AAD8C107</accession>
<keyword evidence="4" id="KW-1185">Reference proteome</keyword>
<dbReference type="PROSITE" id="PS50948">
    <property type="entry name" value="PAN"/>
    <property type="match status" value="1"/>
</dbReference>
<dbReference type="AlphaFoldDB" id="A0AAD8C107"/>
<comment type="caution">
    <text evidence="3">The sequence shown here is derived from an EMBL/GenBank/DDBJ whole genome shotgun (WGS) entry which is preliminary data.</text>
</comment>
<keyword evidence="1" id="KW-0472">Membrane</keyword>
<name>A0AAD8C107_BIOPF</name>
<organism evidence="3 4">
    <name type="scientific">Biomphalaria pfeifferi</name>
    <name type="common">Bloodfluke planorb</name>
    <name type="synonym">Freshwater snail</name>
    <dbReference type="NCBI Taxonomy" id="112525"/>
    <lineage>
        <taxon>Eukaryota</taxon>
        <taxon>Metazoa</taxon>
        <taxon>Spiralia</taxon>
        <taxon>Lophotrochozoa</taxon>
        <taxon>Mollusca</taxon>
        <taxon>Gastropoda</taxon>
        <taxon>Heterobranchia</taxon>
        <taxon>Euthyneura</taxon>
        <taxon>Panpulmonata</taxon>
        <taxon>Hygrophila</taxon>
        <taxon>Lymnaeoidea</taxon>
        <taxon>Planorbidae</taxon>
        <taxon>Biomphalaria</taxon>
    </lineage>
</organism>
<gene>
    <name evidence="3" type="ORF">Bpfe_007121</name>
</gene>
<protein>
    <recommendedName>
        <fullName evidence="2">Apple domain-containing protein</fullName>
    </recommendedName>
</protein>
<reference evidence="3" key="1">
    <citation type="journal article" date="2023" name="PLoS Negl. Trop. Dis.">
        <title>A genome sequence for Biomphalaria pfeifferi, the major vector snail for the human-infecting parasite Schistosoma mansoni.</title>
        <authorList>
            <person name="Bu L."/>
            <person name="Lu L."/>
            <person name="Laidemitt M.R."/>
            <person name="Zhang S.M."/>
            <person name="Mutuku M."/>
            <person name="Mkoji G."/>
            <person name="Steinauer M."/>
            <person name="Loker E.S."/>
        </authorList>
    </citation>
    <scope>NUCLEOTIDE SEQUENCE</scope>
    <source>
        <strain evidence="3">KasaAsao</strain>
    </source>
</reference>
<proteinExistence type="predicted"/>
<keyword evidence="1" id="KW-1133">Transmembrane helix</keyword>
<dbReference type="InterPro" id="IPR003609">
    <property type="entry name" value="Pan_app"/>
</dbReference>
<feature type="domain" description="Apple" evidence="2">
    <location>
        <begin position="32"/>
        <end position="112"/>
    </location>
</feature>
<dbReference type="Proteomes" id="UP001233172">
    <property type="component" value="Unassembled WGS sequence"/>
</dbReference>
<evidence type="ECO:0000256" key="1">
    <source>
        <dbReference type="SAM" id="Phobius"/>
    </source>
</evidence>
<feature type="transmembrane region" description="Helical" evidence="1">
    <location>
        <begin position="7"/>
        <end position="26"/>
    </location>
</feature>
<reference evidence="3" key="2">
    <citation type="submission" date="2023-04" db="EMBL/GenBank/DDBJ databases">
        <authorList>
            <person name="Bu L."/>
            <person name="Lu L."/>
            <person name="Laidemitt M.R."/>
            <person name="Zhang S.M."/>
            <person name="Mutuku M."/>
            <person name="Mkoji G."/>
            <person name="Steinauer M."/>
            <person name="Loker E.S."/>
        </authorList>
    </citation>
    <scope>NUCLEOTIDE SEQUENCE</scope>
    <source>
        <strain evidence="3">KasaAsao</strain>
        <tissue evidence="3">Whole Snail</tissue>
    </source>
</reference>
<sequence>MHSPARLYRVYFYSVVLALGIVHHAWSALSTCKVTHNTELDDKVSSSWMFKQLTLRVSSSKLDCARLCLINRSCVTFMVNQKSRQCRLHGARITRLNSLVNATGYKSYDTCR</sequence>
<evidence type="ECO:0000259" key="2">
    <source>
        <dbReference type="PROSITE" id="PS50948"/>
    </source>
</evidence>
<evidence type="ECO:0000313" key="3">
    <source>
        <dbReference type="EMBL" id="KAK0063480.1"/>
    </source>
</evidence>
<dbReference type="EMBL" id="JASAOG010000021">
    <property type="protein sequence ID" value="KAK0063480.1"/>
    <property type="molecule type" value="Genomic_DNA"/>
</dbReference>
<evidence type="ECO:0000313" key="4">
    <source>
        <dbReference type="Proteomes" id="UP001233172"/>
    </source>
</evidence>